<keyword evidence="3" id="KW-1185">Reference proteome</keyword>
<evidence type="ECO:0000313" key="3">
    <source>
        <dbReference type="Proteomes" id="UP000800092"/>
    </source>
</evidence>
<reference evidence="2" key="1">
    <citation type="journal article" date="2020" name="Stud. Mycol.">
        <title>101 Dothideomycetes genomes: a test case for predicting lifestyles and emergence of pathogens.</title>
        <authorList>
            <person name="Haridas S."/>
            <person name="Albert R."/>
            <person name="Binder M."/>
            <person name="Bloem J."/>
            <person name="Labutti K."/>
            <person name="Salamov A."/>
            <person name="Andreopoulos B."/>
            <person name="Baker S."/>
            <person name="Barry K."/>
            <person name="Bills G."/>
            <person name="Bluhm B."/>
            <person name="Cannon C."/>
            <person name="Castanera R."/>
            <person name="Culley D."/>
            <person name="Daum C."/>
            <person name="Ezra D."/>
            <person name="Gonzalez J."/>
            <person name="Henrissat B."/>
            <person name="Kuo A."/>
            <person name="Liang C."/>
            <person name="Lipzen A."/>
            <person name="Lutzoni F."/>
            <person name="Magnuson J."/>
            <person name="Mondo S."/>
            <person name="Nolan M."/>
            <person name="Ohm R."/>
            <person name="Pangilinan J."/>
            <person name="Park H.-J."/>
            <person name="Ramirez L."/>
            <person name="Alfaro M."/>
            <person name="Sun H."/>
            <person name="Tritt A."/>
            <person name="Yoshinaga Y."/>
            <person name="Zwiers L.-H."/>
            <person name="Turgeon B."/>
            <person name="Goodwin S."/>
            <person name="Spatafora J."/>
            <person name="Crous P."/>
            <person name="Grigoriev I."/>
        </authorList>
    </citation>
    <scope>NUCLEOTIDE SEQUENCE</scope>
    <source>
        <strain evidence="2">Tuck. ex Michener</strain>
    </source>
</reference>
<evidence type="ECO:0000256" key="1">
    <source>
        <dbReference type="SAM" id="MobiDB-lite"/>
    </source>
</evidence>
<evidence type="ECO:0000313" key="2">
    <source>
        <dbReference type="EMBL" id="KAF2233093.1"/>
    </source>
</evidence>
<name>A0A6A6H6E5_VIRVR</name>
<proteinExistence type="predicted"/>
<gene>
    <name evidence="2" type="ORF">EV356DRAFT_516564</name>
</gene>
<dbReference type="EMBL" id="ML991809">
    <property type="protein sequence ID" value="KAF2233093.1"/>
    <property type="molecule type" value="Genomic_DNA"/>
</dbReference>
<dbReference type="AlphaFoldDB" id="A0A6A6H6E5"/>
<accession>A0A6A6H6E5</accession>
<protein>
    <submittedName>
        <fullName evidence="2">Uncharacterized protein</fullName>
    </submittedName>
</protein>
<organism evidence="2 3">
    <name type="scientific">Viridothelium virens</name>
    <name type="common">Speckled blister lichen</name>
    <name type="synonym">Trypethelium virens</name>
    <dbReference type="NCBI Taxonomy" id="1048519"/>
    <lineage>
        <taxon>Eukaryota</taxon>
        <taxon>Fungi</taxon>
        <taxon>Dikarya</taxon>
        <taxon>Ascomycota</taxon>
        <taxon>Pezizomycotina</taxon>
        <taxon>Dothideomycetes</taxon>
        <taxon>Dothideomycetes incertae sedis</taxon>
        <taxon>Trypetheliales</taxon>
        <taxon>Trypetheliaceae</taxon>
        <taxon>Viridothelium</taxon>
    </lineage>
</organism>
<feature type="region of interest" description="Disordered" evidence="1">
    <location>
        <begin position="248"/>
        <end position="279"/>
    </location>
</feature>
<feature type="compositionally biased region" description="Polar residues" evidence="1">
    <location>
        <begin position="262"/>
        <end position="271"/>
    </location>
</feature>
<sequence length="408" mass="44381">MKQLGGIHARNYSIGDMTMATNRDFGQKQTAVLYSGVGVSTVLNAISLEPGGCAILIACGSDKVHAAKTDEYLGLIPAFLFARLLLEEWKAQGRSNALNIAEVVQKAIIELLDKEDEDSNNLSIWAAFVFHGYWMNEESSRPSSTDAILNGTIEWDFDEAPIASEVLGTYDAQLDRQVGGAEIGKAWISAVLRKLQSGTCRDKPVCFIGIQIYFHHTDHILKKARFGIEVIAGSADNQRPSASCVLFEPEDTSGPRADVSRTKQGNLSPNIQAAGGGGSLGGVSGSETYTKHTAWTISGSPTNGPSPETYGIDWYLKENVKEKDGVKPNVLVAIILEHERNPFSIRFTAEGTTGAIYERASHYLRRKDGKQDEQVRIFTPTEGSQNFTVQDLKDFVAPNLEAPVRAAA</sequence>
<dbReference type="Proteomes" id="UP000800092">
    <property type="component" value="Unassembled WGS sequence"/>
</dbReference>